<feature type="domain" description="Nudix hydrolase" evidence="2">
    <location>
        <begin position="43"/>
        <end position="170"/>
    </location>
</feature>
<dbReference type="PROSITE" id="PS51462">
    <property type="entry name" value="NUDIX"/>
    <property type="match status" value="1"/>
</dbReference>
<dbReference type="PANTHER" id="PTHR43736">
    <property type="entry name" value="ADP-RIBOSE PYROPHOSPHATASE"/>
    <property type="match status" value="1"/>
</dbReference>
<dbReference type="GO" id="GO:0016787">
    <property type="term" value="F:hydrolase activity"/>
    <property type="evidence" value="ECO:0007669"/>
    <property type="project" value="UniProtKB-KW"/>
</dbReference>
<reference evidence="3" key="1">
    <citation type="submission" date="2020-05" db="EMBL/GenBank/DDBJ databases">
        <authorList>
            <person name="Chiriac C."/>
            <person name="Salcher M."/>
            <person name="Ghai R."/>
            <person name="Kavagutti S V."/>
        </authorList>
    </citation>
    <scope>NUCLEOTIDE SEQUENCE</scope>
</reference>
<evidence type="ECO:0000313" key="3">
    <source>
        <dbReference type="EMBL" id="CAB4795097.1"/>
    </source>
</evidence>
<proteinExistence type="predicted"/>
<accession>A0A6J6XMJ1</accession>
<sequence length="171" mass="18964">MMESVSLAVAERIPVDEREAASIQIFLEQFARLEHPFDEEADAVHVTGSAIIIGRRGVVLHLHKRLGIWLQPGGHIDRSETPWQAALREAREETGLVVRHPAQGPLLVHVDVHPGPRGHTHLDLRYLLEADDEEPSPPPGESQEVRWFSWDEAIAVADSGLVGALRALRPS</sequence>
<dbReference type="SUPFAM" id="SSF55811">
    <property type="entry name" value="Nudix"/>
    <property type="match status" value="1"/>
</dbReference>
<evidence type="ECO:0000256" key="1">
    <source>
        <dbReference type="ARBA" id="ARBA00022801"/>
    </source>
</evidence>
<dbReference type="Gene3D" id="3.90.79.10">
    <property type="entry name" value="Nucleoside Triphosphate Pyrophosphohydrolase"/>
    <property type="match status" value="1"/>
</dbReference>
<evidence type="ECO:0000259" key="2">
    <source>
        <dbReference type="PROSITE" id="PS51462"/>
    </source>
</evidence>
<protein>
    <submittedName>
        <fullName evidence="3">Unannotated protein</fullName>
    </submittedName>
</protein>
<dbReference type="InterPro" id="IPR020084">
    <property type="entry name" value="NUDIX_hydrolase_CS"/>
</dbReference>
<dbReference type="AlphaFoldDB" id="A0A6J6XMJ1"/>
<gene>
    <name evidence="3" type="ORF">UFOPK3001_00574</name>
</gene>
<name>A0A6J6XMJ1_9ZZZZ</name>
<dbReference type="InterPro" id="IPR015797">
    <property type="entry name" value="NUDIX_hydrolase-like_dom_sf"/>
</dbReference>
<dbReference type="PANTHER" id="PTHR43736:SF1">
    <property type="entry name" value="DIHYDRONEOPTERIN TRIPHOSPHATE DIPHOSPHATASE"/>
    <property type="match status" value="1"/>
</dbReference>
<dbReference type="CDD" id="cd03674">
    <property type="entry name" value="NUDIX_Hydrolase"/>
    <property type="match status" value="1"/>
</dbReference>
<dbReference type="EMBL" id="CAFAAJ010000026">
    <property type="protein sequence ID" value="CAB4795097.1"/>
    <property type="molecule type" value="Genomic_DNA"/>
</dbReference>
<dbReference type="InterPro" id="IPR000086">
    <property type="entry name" value="NUDIX_hydrolase_dom"/>
</dbReference>
<dbReference type="PROSITE" id="PS00893">
    <property type="entry name" value="NUDIX_BOX"/>
    <property type="match status" value="1"/>
</dbReference>
<keyword evidence="1" id="KW-0378">Hydrolase</keyword>
<organism evidence="3">
    <name type="scientific">freshwater metagenome</name>
    <dbReference type="NCBI Taxonomy" id="449393"/>
    <lineage>
        <taxon>unclassified sequences</taxon>
        <taxon>metagenomes</taxon>
        <taxon>ecological metagenomes</taxon>
    </lineage>
</organism>
<dbReference type="Pfam" id="PF00293">
    <property type="entry name" value="NUDIX"/>
    <property type="match status" value="1"/>
</dbReference>